<reference evidence="2 3" key="1">
    <citation type="submission" date="2016-05" db="EMBL/GenBank/DDBJ databases">
        <title>Single-cell genome of chain-forming Candidatus Thiomargarita nelsonii and comparison to other large sulfur-oxidizing bacteria.</title>
        <authorList>
            <person name="Winkel M."/>
            <person name="Salman V."/>
            <person name="Woyke T."/>
            <person name="Schulz-Vogt H."/>
            <person name="Richter M."/>
            <person name="Flood B."/>
            <person name="Bailey J."/>
            <person name="Amann R."/>
            <person name="Mussmann M."/>
        </authorList>
    </citation>
    <scope>NUCLEOTIDE SEQUENCE [LARGE SCALE GENOMIC DNA]</scope>
    <source>
        <strain evidence="2 3">THI036</strain>
    </source>
</reference>
<dbReference type="EMBL" id="LUTY01003161">
    <property type="protein sequence ID" value="OAD18621.1"/>
    <property type="molecule type" value="Genomic_DNA"/>
</dbReference>
<sequence>MLFFQNSHQNDSTLGLPNLFSNQQRIEFSQFNAGINIERHVTSFILKTLLPVLFLIALGYFSFFLTAFAPKLAIGTNLILATSLFHLKLSSDLANIDYIILIEYFFYLVYMLALFVILVALFYHLGEGKEDEKTELLLKRTNLFGKIFYPIILFGGIAAIIYSSS</sequence>
<dbReference type="SUPFAM" id="SSF90112">
    <property type="entry name" value="Neurotransmitter-gated ion-channel transmembrane pore"/>
    <property type="match status" value="1"/>
</dbReference>
<keyword evidence="3" id="KW-1185">Reference proteome</keyword>
<dbReference type="Gene3D" id="1.20.58.390">
    <property type="entry name" value="Neurotransmitter-gated ion-channel transmembrane domain"/>
    <property type="match status" value="1"/>
</dbReference>
<gene>
    <name evidence="2" type="ORF">THIOM_005773</name>
</gene>
<accession>A0A176RS55</accession>
<dbReference type="Proteomes" id="UP000076962">
    <property type="component" value="Unassembled WGS sequence"/>
</dbReference>
<dbReference type="InterPro" id="IPR038050">
    <property type="entry name" value="Neuro_actylchol_rec"/>
</dbReference>
<dbReference type="GO" id="GO:0016020">
    <property type="term" value="C:membrane"/>
    <property type="evidence" value="ECO:0007669"/>
    <property type="project" value="InterPro"/>
</dbReference>
<name>A0A176RS55_9GAMM</name>
<keyword evidence="2" id="KW-0675">Receptor</keyword>
<feature type="transmembrane region" description="Helical" evidence="1">
    <location>
        <begin position="143"/>
        <end position="162"/>
    </location>
</feature>
<keyword evidence="1" id="KW-0812">Transmembrane</keyword>
<keyword evidence="1" id="KW-0472">Membrane</keyword>
<keyword evidence="1" id="KW-1133">Transmembrane helix</keyword>
<protein>
    <submittedName>
        <fullName evidence="2">Extracellular ligand-binding receptor</fullName>
    </submittedName>
</protein>
<feature type="transmembrane region" description="Helical" evidence="1">
    <location>
        <begin position="101"/>
        <end position="123"/>
    </location>
</feature>
<dbReference type="GO" id="GO:0006811">
    <property type="term" value="P:monoatomic ion transport"/>
    <property type="evidence" value="ECO:0007669"/>
    <property type="project" value="InterPro"/>
</dbReference>
<organism evidence="2 3">
    <name type="scientific">Candidatus Thiomargarita nelsonii</name>
    <dbReference type="NCBI Taxonomy" id="1003181"/>
    <lineage>
        <taxon>Bacteria</taxon>
        <taxon>Pseudomonadati</taxon>
        <taxon>Pseudomonadota</taxon>
        <taxon>Gammaproteobacteria</taxon>
        <taxon>Thiotrichales</taxon>
        <taxon>Thiotrichaceae</taxon>
        <taxon>Thiomargarita</taxon>
    </lineage>
</organism>
<evidence type="ECO:0000313" key="2">
    <source>
        <dbReference type="EMBL" id="OAD18621.1"/>
    </source>
</evidence>
<evidence type="ECO:0000313" key="3">
    <source>
        <dbReference type="Proteomes" id="UP000076962"/>
    </source>
</evidence>
<feature type="transmembrane region" description="Helical" evidence="1">
    <location>
        <begin position="44"/>
        <end position="66"/>
    </location>
</feature>
<proteinExistence type="predicted"/>
<evidence type="ECO:0000256" key="1">
    <source>
        <dbReference type="SAM" id="Phobius"/>
    </source>
</evidence>
<dbReference type="AlphaFoldDB" id="A0A176RS55"/>
<dbReference type="InterPro" id="IPR036719">
    <property type="entry name" value="Neuro-gated_channel_TM_sf"/>
</dbReference>
<comment type="caution">
    <text evidence="2">The sequence shown here is derived from an EMBL/GenBank/DDBJ whole genome shotgun (WGS) entry which is preliminary data.</text>
</comment>